<reference evidence="1 2" key="1">
    <citation type="submission" date="2018-05" db="EMBL/GenBank/DDBJ databases">
        <title>Rhodohalobacter halophilus gen. nov., sp. nov., a moderately halophilic member of the family Balneolaceae.</title>
        <authorList>
            <person name="Liu Z.-W."/>
        </authorList>
    </citation>
    <scope>NUCLEOTIDE SEQUENCE [LARGE SCALE GENOMIC DNA]</scope>
    <source>
        <strain evidence="1 2">8A47</strain>
    </source>
</reference>
<evidence type="ECO:0008006" key="3">
    <source>
        <dbReference type="Google" id="ProtNLM"/>
    </source>
</evidence>
<keyword evidence="2" id="KW-1185">Reference proteome</keyword>
<proteinExistence type="predicted"/>
<dbReference type="SUPFAM" id="SSF50939">
    <property type="entry name" value="Sialidases"/>
    <property type="match status" value="1"/>
</dbReference>
<dbReference type="Proteomes" id="UP000245533">
    <property type="component" value="Unassembled WGS sequence"/>
</dbReference>
<sequence>MTQPRFLCILTTILGFVLLSSCGEERQRPVFEYTFTNPADVGSRYPNFYTDDSGTIYMSWIMGIEEDIYALQYSRMVGGRWTEPETVEVGTEFFVNWADFPSVVGHEGVATAAHWLRKIEGGPYAYNVEVALRDENGDRWSETVTPHNDGTPTEHGFVSMEPLGNGNTLVIWLDGRETAGRAHDEYSDFSKAMTLRSAEITPAGEVIRPRLIDDSVCDCCQTDLVKSDSEVYAVYRNRTEDEIRDIYLATYNIETGEWSTPDAVANDGWQISACPVNGPRIVADQDRLAVAWYTGADDSTRVQLAISSDRGESFSEPQVIAGGNTLGRSDLLLTEEGSIYVSWMANVNGLGEVTMRKVSPDGTAAMPFRVGLTGASRNSGFPRLADAGEFILVAWTQTDPNLKVRTARVPYSQ</sequence>
<name>A0A316TLQ5_9BACT</name>
<protein>
    <recommendedName>
        <fullName evidence="3">Exo-alpha-sialidase</fullName>
    </recommendedName>
</protein>
<evidence type="ECO:0000313" key="2">
    <source>
        <dbReference type="Proteomes" id="UP000245533"/>
    </source>
</evidence>
<dbReference type="CDD" id="cd15482">
    <property type="entry name" value="Sialidase_non-viral"/>
    <property type="match status" value="1"/>
</dbReference>
<dbReference type="PROSITE" id="PS51257">
    <property type="entry name" value="PROKAR_LIPOPROTEIN"/>
    <property type="match status" value="1"/>
</dbReference>
<dbReference type="InterPro" id="IPR036278">
    <property type="entry name" value="Sialidase_sf"/>
</dbReference>
<evidence type="ECO:0000313" key="1">
    <source>
        <dbReference type="EMBL" id="PWN05320.1"/>
    </source>
</evidence>
<dbReference type="Gene3D" id="2.120.10.10">
    <property type="match status" value="1"/>
</dbReference>
<dbReference type="RefSeq" id="WP_109647876.1">
    <property type="nucleotide sequence ID" value="NZ_QGGB01000010.1"/>
</dbReference>
<dbReference type="AlphaFoldDB" id="A0A316TLQ5"/>
<comment type="caution">
    <text evidence="1">The sequence shown here is derived from an EMBL/GenBank/DDBJ whole genome shotgun (WGS) entry which is preliminary data.</text>
</comment>
<dbReference type="EMBL" id="QGGB01000010">
    <property type="protein sequence ID" value="PWN05320.1"/>
    <property type="molecule type" value="Genomic_DNA"/>
</dbReference>
<dbReference type="OrthoDB" id="9764969at2"/>
<accession>A0A316TLQ5</accession>
<gene>
    <name evidence="1" type="ORF">DDZ15_14720</name>
</gene>
<organism evidence="1 2">
    <name type="scientific">Rhodohalobacter mucosus</name>
    <dbReference type="NCBI Taxonomy" id="2079485"/>
    <lineage>
        <taxon>Bacteria</taxon>
        <taxon>Pseudomonadati</taxon>
        <taxon>Balneolota</taxon>
        <taxon>Balneolia</taxon>
        <taxon>Balneolales</taxon>
        <taxon>Balneolaceae</taxon>
        <taxon>Rhodohalobacter</taxon>
    </lineage>
</organism>